<feature type="region of interest" description="Disordered" evidence="1">
    <location>
        <begin position="92"/>
        <end position="121"/>
    </location>
</feature>
<name>A0A8K0SZU1_9HYPO</name>
<proteinExistence type="predicted"/>
<accession>A0A8K0SZU1</accession>
<dbReference type="Proteomes" id="UP000813444">
    <property type="component" value="Unassembled WGS sequence"/>
</dbReference>
<dbReference type="EMBL" id="JAGPNK010000002">
    <property type="protein sequence ID" value="KAH7326316.1"/>
    <property type="molecule type" value="Genomic_DNA"/>
</dbReference>
<sequence length="173" mass="17980">MPVDPCMGNLSVIKEHSRLHLAISSGAMCSAPCIACKPPSSGPAVAPGPTRRCNMKFLGFAKPLLRTSKHEVHGCSHCSLFAHNQGCNRGDGMVHDPNSVTRGSKPRSNASPTLHAPSPPAVADAGQPCSFPFFSGSVFHMHGFLPRGWSAGVAASNIGCRGGRSAADVPGKR</sequence>
<comment type="caution">
    <text evidence="2">The sequence shown here is derived from an EMBL/GenBank/DDBJ whole genome shotgun (WGS) entry which is preliminary data.</text>
</comment>
<dbReference type="AlphaFoldDB" id="A0A8K0SZU1"/>
<keyword evidence="3" id="KW-1185">Reference proteome</keyword>
<protein>
    <submittedName>
        <fullName evidence="2">Uncharacterized protein</fullName>
    </submittedName>
</protein>
<evidence type="ECO:0000313" key="2">
    <source>
        <dbReference type="EMBL" id="KAH7326316.1"/>
    </source>
</evidence>
<gene>
    <name evidence="2" type="ORF">B0I35DRAFT_422406</name>
</gene>
<evidence type="ECO:0000313" key="3">
    <source>
        <dbReference type="Proteomes" id="UP000813444"/>
    </source>
</evidence>
<evidence type="ECO:0000256" key="1">
    <source>
        <dbReference type="SAM" id="MobiDB-lite"/>
    </source>
</evidence>
<organism evidence="2 3">
    <name type="scientific">Stachybotrys elegans</name>
    <dbReference type="NCBI Taxonomy" id="80388"/>
    <lineage>
        <taxon>Eukaryota</taxon>
        <taxon>Fungi</taxon>
        <taxon>Dikarya</taxon>
        <taxon>Ascomycota</taxon>
        <taxon>Pezizomycotina</taxon>
        <taxon>Sordariomycetes</taxon>
        <taxon>Hypocreomycetidae</taxon>
        <taxon>Hypocreales</taxon>
        <taxon>Stachybotryaceae</taxon>
        <taxon>Stachybotrys</taxon>
    </lineage>
</organism>
<reference evidence="2" key="1">
    <citation type="journal article" date="2021" name="Nat. Commun.">
        <title>Genetic determinants of endophytism in the Arabidopsis root mycobiome.</title>
        <authorList>
            <person name="Mesny F."/>
            <person name="Miyauchi S."/>
            <person name="Thiergart T."/>
            <person name="Pickel B."/>
            <person name="Atanasova L."/>
            <person name="Karlsson M."/>
            <person name="Huettel B."/>
            <person name="Barry K.W."/>
            <person name="Haridas S."/>
            <person name="Chen C."/>
            <person name="Bauer D."/>
            <person name="Andreopoulos W."/>
            <person name="Pangilinan J."/>
            <person name="LaButti K."/>
            <person name="Riley R."/>
            <person name="Lipzen A."/>
            <person name="Clum A."/>
            <person name="Drula E."/>
            <person name="Henrissat B."/>
            <person name="Kohler A."/>
            <person name="Grigoriev I.V."/>
            <person name="Martin F.M."/>
            <person name="Hacquard S."/>
        </authorList>
    </citation>
    <scope>NUCLEOTIDE SEQUENCE</scope>
    <source>
        <strain evidence="2">MPI-CAGE-CH-0235</strain>
    </source>
</reference>
<feature type="compositionally biased region" description="Polar residues" evidence="1">
    <location>
        <begin position="98"/>
        <end position="112"/>
    </location>
</feature>